<organism evidence="2 3">
    <name type="scientific">Saccharomonospora marina XMU15</name>
    <dbReference type="NCBI Taxonomy" id="882083"/>
    <lineage>
        <taxon>Bacteria</taxon>
        <taxon>Bacillati</taxon>
        <taxon>Actinomycetota</taxon>
        <taxon>Actinomycetes</taxon>
        <taxon>Pseudonocardiales</taxon>
        <taxon>Pseudonocardiaceae</taxon>
        <taxon>Saccharomonospora</taxon>
    </lineage>
</organism>
<evidence type="ECO:0000256" key="1">
    <source>
        <dbReference type="SAM" id="Phobius"/>
    </source>
</evidence>
<keyword evidence="1" id="KW-1133">Transmembrane helix</keyword>
<dbReference type="STRING" id="882083.SacmaDRAFT_4490"/>
<keyword evidence="3" id="KW-1185">Reference proteome</keyword>
<sequence>MKNVNRPSRLNRSLLAVVGAVLVAGGGLALSTYFGWSGLFEPTAPLVPGTQQPPTWVLYVTVVVAVLVAVGCLLWLVAQFAREPNTRTWHLETDPPRGHTDIAPGTAVEPLIHDIAGYPGVHDADATLAGSRDAPLLSLVVTTEQDADLTAVREQIAAHGVPRLRQALELNTLPAVLEFRVAGPEGSRVS</sequence>
<keyword evidence="1" id="KW-0812">Transmembrane</keyword>
<keyword evidence="1" id="KW-0472">Membrane</keyword>
<evidence type="ECO:0000313" key="3">
    <source>
        <dbReference type="Proteomes" id="UP000004926"/>
    </source>
</evidence>
<dbReference type="Proteomes" id="UP000004926">
    <property type="component" value="Chromosome"/>
</dbReference>
<dbReference type="EMBL" id="CM001439">
    <property type="protein sequence ID" value="EHR52675.1"/>
    <property type="molecule type" value="Genomic_DNA"/>
</dbReference>
<evidence type="ECO:0000313" key="2">
    <source>
        <dbReference type="EMBL" id="EHR52675.1"/>
    </source>
</evidence>
<name>H5XAW5_9PSEU</name>
<accession>H5XAW5</accession>
<dbReference type="AlphaFoldDB" id="H5XAW5"/>
<dbReference type="eggNOG" id="ENOG503349P">
    <property type="taxonomic scope" value="Bacteria"/>
</dbReference>
<reference evidence="2 3" key="1">
    <citation type="journal article" date="2012" name="Stand. Genomic Sci.">
        <title>Genome sequence of the ocean sediment bacterium Saccharomonospora marina type strain (XMU15(T)).</title>
        <authorList>
            <person name="Klenk H.P."/>
            <person name="Lu M."/>
            <person name="Lucas S."/>
            <person name="Lapidus A."/>
            <person name="Copeland A."/>
            <person name="Pitluck S."/>
            <person name="Goodwin L.A."/>
            <person name="Han C."/>
            <person name="Tapia R."/>
            <person name="Brambilla E.M."/>
            <person name="Potter G."/>
            <person name="Land M."/>
            <person name="Ivanova N."/>
            <person name="Rohde M."/>
            <person name="Goker M."/>
            <person name="Detter J.C."/>
            <person name="Li W.J."/>
            <person name="Kyrpides N.C."/>
            <person name="Woyke T."/>
        </authorList>
    </citation>
    <scope>NUCLEOTIDE SEQUENCE [LARGE SCALE GENOMIC DNA]</scope>
    <source>
        <strain evidence="2 3">XMU15</strain>
    </source>
</reference>
<feature type="transmembrane region" description="Helical" evidence="1">
    <location>
        <begin position="56"/>
        <end position="78"/>
    </location>
</feature>
<dbReference type="OrthoDB" id="3363827at2"/>
<feature type="transmembrane region" description="Helical" evidence="1">
    <location>
        <begin position="12"/>
        <end position="36"/>
    </location>
</feature>
<protein>
    <recommendedName>
        <fullName evidence="4">Alkaline shock response membrane anchor protein AmaP</fullName>
    </recommendedName>
</protein>
<gene>
    <name evidence="2" type="ORF">SacmaDRAFT_4490</name>
</gene>
<evidence type="ECO:0008006" key="4">
    <source>
        <dbReference type="Google" id="ProtNLM"/>
    </source>
</evidence>
<dbReference type="RefSeq" id="WP_009156053.1">
    <property type="nucleotide sequence ID" value="NZ_CM001439.1"/>
</dbReference>
<dbReference type="HOGENOM" id="CLU_090638_0_0_11"/>
<proteinExistence type="predicted"/>